<dbReference type="NCBIfam" id="TIGR03625">
    <property type="entry name" value="L3_bact"/>
    <property type="match status" value="1"/>
</dbReference>
<dbReference type="Gene3D" id="3.30.160.810">
    <property type="match status" value="1"/>
</dbReference>
<dbReference type="SUPFAM" id="SSF50447">
    <property type="entry name" value="Translation proteins"/>
    <property type="match status" value="1"/>
</dbReference>
<dbReference type="Proteomes" id="UP000179115">
    <property type="component" value="Unassembled WGS sequence"/>
</dbReference>
<evidence type="ECO:0000256" key="1">
    <source>
        <dbReference type="ARBA" id="ARBA00006540"/>
    </source>
</evidence>
<evidence type="ECO:0000256" key="4">
    <source>
        <dbReference type="ARBA" id="ARBA00022980"/>
    </source>
</evidence>
<gene>
    <name evidence="7" type="primary">rplC</name>
    <name evidence="9" type="ORF">A3A35_01465</name>
</gene>
<dbReference type="InterPro" id="IPR009000">
    <property type="entry name" value="Transl_B-barrel_sf"/>
</dbReference>
<evidence type="ECO:0000313" key="9">
    <source>
        <dbReference type="EMBL" id="OGG71430.1"/>
    </source>
</evidence>
<accession>A0A1F6ECV3</accession>
<evidence type="ECO:0000256" key="5">
    <source>
        <dbReference type="ARBA" id="ARBA00023274"/>
    </source>
</evidence>
<keyword evidence="3 7" id="KW-0694">RNA-binding</keyword>
<evidence type="ECO:0000256" key="6">
    <source>
        <dbReference type="ARBA" id="ARBA00035243"/>
    </source>
</evidence>
<sequence>MKFIVGTKQGMTQIFDEQGIVHPATVLIVSPMTVTQVKLPEKDGYSSVVLGYGTRKEKHLTKAEKGKMGGALYRGLKEFRPNEDRKEKLEDMEVGKQFDVSVFAEGDTVAVSAISKGKGFQGVVKRHGFHGGPRSHGQKHSEREPGSIGGGGRAGGRVIKGMRMAGRMGGDRITVKNLKVLQIDKDNNVLVVSGAVPGRRGALVEVRGM</sequence>
<keyword evidence="4 7" id="KW-0689">Ribosomal protein</keyword>
<dbReference type="GO" id="GO:0003735">
    <property type="term" value="F:structural constituent of ribosome"/>
    <property type="evidence" value="ECO:0007669"/>
    <property type="project" value="UniProtKB-UniRule"/>
</dbReference>
<comment type="function">
    <text evidence="7">One of the primary rRNA binding proteins, it binds directly near the 3'-end of the 23S rRNA, where it nucleates assembly of the 50S subunit.</text>
</comment>
<dbReference type="GO" id="GO:0006412">
    <property type="term" value="P:translation"/>
    <property type="evidence" value="ECO:0007669"/>
    <property type="project" value="UniProtKB-UniRule"/>
</dbReference>
<dbReference type="Gene3D" id="2.40.30.10">
    <property type="entry name" value="Translation factors"/>
    <property type="match status" value="1"/>
</dbReference>
<name>A0A1F6ECV3_9BACT</name>
<evidence type="ECO:0000256" key="3">
    <source>
        <dbReference type="ARBA" id="ARBA00022884"/>
    </source>
</evidence>
<feature type="region of interest" description="Disordered" evidence="8">
    <location>
        <begin position="127"/>
        <end position="156"/>
    </location>
</feature>
<dbReference type="HAMAP" id="MF_01325_B">
    <property type="entry name" value="Ribosomal_uL3_B"/>
    <property type="match status" value="1"/>
</dbReference>
<dbReference type="AlphaFoldDB" id="A0A1F6ECV3"/>
<proteinExistence type="inferred from homology"/>
<dbReference type="PANTHER" id="PTHR11229">
    <property type="entry name" value="50S RIBOSOMAL PROTEIN L3"/>
    <property type="match status" value="1"/>
</dbReference>
<dbReference type="GO" id="GO:0022625">
    <property type="term" value="C:cytosolic large ribosomal subunit"/>
    <property type="evidence" value="ECO:0007669"/>
    <property type="project" value="TreeGrafter"/>
</dbReference>
<dbReference type="Pfam" id="PF00297">
    <property type="entry name" value="Ribosomal_L3"/>
    <property type="match status" value="1"/>
</dbReference>
<dbReference type="GO" id="GO:0019843">
    <property type="term" value="F:rRNA binding"/>
    <property type="evidence" value="ECO:0007669"/>
    <property type="project" value="UniProtKB-UniRule"/>
</dbReference>
<comment type="subunit">
    <text evidence="7">Part of the 50S ribosomal subunit. Forms a cluster with proteins L14 and L19.</text>
</comment>
<evidence type="ECO:0000256" key="8">
    <source>
        <dbReference type="SAM" id="MobiDB-lite"/>
    </source>
</evidence>
<evidence type="ECO:0000256" key="7">
    <source>
        <dbReference type="HAMAP-Rule" id="MF_01325"/>
    </source>
</evidence>
<keyword evidence="5 7" id="KW-0687">Ribonucleoprotein</keyword>
<dbReference type="EMBL" id="MFLV01000023">
    <property type="protein sequence ID" value="OGG71430.1"/>
    <property type="molecule type" value="Genomic_DNA"/>
</dbReference>
<organism evidence="9 10">
    <name type="scientific">Candidatus Kaiserbacteria bacterium RIFCSPLOWO2_01_FULL_51_21</name>
    <dbReference type="NCBI Taxonomy" id="1798508"/>
    <lineage>
        <taxon>Bacteria</taxon>
        <taxon>Candidatus Kaiseribacteriota</taxon>
    </lineage>
</organism>
<reference evidence="9 10" key="1">
    <citation type="journal article" date="2016" name="Nat. Commun.">
        <title>Thousands of microbial genomes shed light on interconnected biogeochemical processes in an aquifer system.</title>
        <authorList>
            <person name="Anantharaman K."/>
            <person name="Brown C.T."/>
            <person name="Hug L.A."/>
            <person name="Sharon I."/>
            <person name="Castelle C.J."/>
            <person name="Probst A.J."/>
            <person name="Thomas B.C."/>
            <person name="Singh A."/>
            <person name="Wilkins M.J."/>
            <person name="Karaoz U."/>
            <person name="Brodie E.L."/>
            <person name="Williams K.H."/>
            <person name="Hubbard S.S."/>
            <person name="Banfield J.F."/>
        </authorList>
    </citation>
    <scope>NUCLEOTIDE SEQUENCE [LARGE SCALE GENOMIC DNA]</scope>
</reference>
<protein>
    <recommendedName>
        <fullName evidence="6 7">Large ribosomal subunit protein uL3</fullName>
    </recommendedName>
</protein>
<evidence type="ECO:0000313" key="10">
    <source>
        <dbReference type="Proteomes" id="UP000179115"/>
    </source>
</evidence>
<dbReference type="PANTHER" id="PTHR11229:SF16">
    <property type="entry name" value="LARGE RIBOSOMAL SUBUNIT PROTEIN UL3C"/>
    <property type="match status" value="1"/>
</dbReference>
<dbReference type="InterPro" id="IPR000597">
    <property type="entry name" value="Ribosomal_uL3"/>
</dbReference>
<comment type="similarity">
    <text evidence="1 7">Belongs to the universal ribosomal protein uL3 family.</text>
</comment>
<evidence type="ECO:0000256" key="2">
    <source>
        <dbReference type="ARBA" id="ARBA00022730"/>
    </source>
</evidence>
<comment type="caution">
    <text evidence="9">The sequence shown here is derived from an EMBL/GenBank/DDBJ whole genome shotgun (WGS) entry which is preliminary data.</text>
</comment>
<dbReference type="FunFam" id="2.40.30.10:FF:000004">
    <property type="entry name" value="50S ribosomal protein L3"/>
    <property type="match status" value="1"/>
</dbReference>
<keyword evidence="2 7" id="KW-0699">rRNA-binding</keyword>
<dbReference type="STRING" id="1798508.A3A35_01465"/>
<dbReference type="InterPro" id="IPR019927">
    <property type="entry name" value="Ribosomal_uL3_bac/org-type"/>
</dbReference>